<feature type="region of interest" description="Disordered" evidence="1">
    <location>
        <begin position="312"/>
        <end position="332"/>
    </location>
</feature>
<feature type="compositionally biased region" description="Polar residues" evidence="1">
    <location>
        <begin position="68"/>
        <end position="80"/>
    </location>
</feature>
<dbReference type="Proteomes" id="UP000823388">
    <property type="component" value="Chromosome 9K"/>
</dbReference>
<evidence type="ECO:0000313" key="2">
    <source>
        <dbReference type="EMBL" id="KAG2544304.1"/>
    </source>
</evidence>
<reference evidence="2" key="1">
    <citation type="submission" date="2020-05" db="EMBL/GenBank/DDBJ databases">
        <title>WGS assembly of Panicum virgatum.</title>
        <authorList>
            <person name="Lovell J.T."/>
            <person name="Jenkins J."/>
            <person name="Shu S."/>
            <person name="Juenger T.E."/>
            <person name="Schmutz J."/>
        </authorList>
    </citation>
    <scope>NUCLEOTIDE SEQUENCE</scope>
    <source>
        <strain evidence="2">AP13</strain>
    </source>
</reference>
<protein>
    <submittedName>
        <fullName evidence="2">Uncharacterized protein</fullName>
    </submittedName>
</protein>
<accession>A0A8T0NBD8</accession>
<organism evidence="2 3">
    <name type="scientific">Panicum virgatum</name>
    <name type="common">Blackwell switchgrass</name>
    <dbReference type="NCBI Taxonomy" id="38727"/>
    <lineage>
        <taxon>Eukaryota</taxon>
        <taxon>Viridiplantae</taxon>
        <taxon>Streptophyta</taxon>
        <taxon>Embryophyta</taxon>
        <taxon>Tracheophyta</taxon>
        <taxon>Spermatophyta</taxon>
        <taxon>Magnoliopsida</taxon>
        <taxon>Liliopsida</taxon>
        <taxon>Poales</taxon>
        <taxon>Poaceae</taxon>
        <taxon>PACMAD clade</taxon>
        <taxon>Panicoideae</taxon>
        <taxon>Panicodae</taxon>
        <taxon>Paniceae</taxon>
        <taxon>Panicinae</taxon>
        <taxon>Panicum</taxon>
        <taxon>Panicum sect. Hiantes</taxon>
    </lineage>
</organism>
<feature type="compositionally biased region" description="Acidic residues" evidence="1">
    <location>
        <begin position="174"/>
        <end position="186"/>
    </location>
</feature>
<keyword evidence="3" id="KW-1185">Reference proteome</keyword>
<dbReference type="Pfam" id="PF03004">
    <property type="entry name" value="Transposase_24"/>
    <property type="match status" value="1"/>
</dbReference>
<dbReference type="EMBL" id="CM029053">
    <property type="protein sequence ID" value="KAG2544304.1"/>
    <property type="molecule type" value="Genomic_DNA"/>
</dbReference>
<proteinExistence type="predicted"/>
<name>A0A8T0NBD8_PANVG</name>
<feature type="compositionally biased region" description="Low complexity" evidence="1">
    <location>
        <begin position="81"/>
        <end position="91"/>
    </location>
</feature>
<dbReference type="InterPro" id="IPR004252">
    <property type="entry name" value="Probable_transposase_24"/>
</dbReference>
<feature type="compositionally biased region" description="Low complexity" evidence="1">
    <location>
        <begin position="26"/>
        <end position="36"/>
    </location>
</feature>
<feature type="region of interest" description="Disordered" evidence="1">
    <location>
        <begin position="208"/>
        <end position="261"/>
    </location>
</feature>
<evidence type="ECO:0000313" key="3">
    <source>
        <dbReference type="Proteomes" id="UP000823388"/>
    </source>
</evidence>
<comment type="caution">
    <text evidence="2">The sequence shown here is derived from an EMBL/GenBank/DDBJ whole genome shotgun (WGS) entry which is preliminary data.</text>
</comment>
<feature type="compositionally biased region" description="Basic and acidic residues" evidence="1">
    <location>
        <begin position="161"/>
        <end position="173"/>
    </location>
</feature>
<dbReference type="PANTHER" id="PTHR33063">
    <property type="entry name" value="OS02G0583500 PROTEIN"/>
    <property type="match status" value="1"/>
</dbReference>
<gene>
    <name evidence="2" type="ORF">PVAP13_9KG025200</name>
</gene>
<dbReference type="AlphaFoldDB" id="A0A8T0NBD8"/>
<sequence>MRRGAPAAVPRFKDGKGAARVKGTFSTATATTSSAHPSPPRHCDDTFFTTRVRMPSPHPSPPRHSDDTFSTATMSSTCKNPSATALGATARAPPPPRTSTMPAKGGPKKILQGPRMAETPTTLLPYEEVRLRQCMQNCARLQQLGISSTSIYPNRSATSQEKNKRYQRARDQDSVSEYDPLQDDIAGDISDGTTEVIVLPYSQGFNCTGSKGKDRSKTNNASDGPQGVKFQTRKRVYAVQQPTRCTRSKKSTAQPDASMPASDNIVVLPSTTTFETFDNFADRTQPDDGCDANPQSDGHCHSHMVNEDGFNQHEENTMDEGDNQMTHEGPNMGRGLQRINRARCGKLPIIIPGGHIRPVTQIIAAKGHVPMLICWKDYKRRPAVIQNFLGCLRTKFDINIDDPTTKNGCIEMMKIAIRQQRHRLKEEYFDPFPLHQLKLVKSWKTPKKMEACQKNKENRAKVKFPATTGSCSYPIFVENLAGESEITEPEAFDLFKLCHFSKKKQGYTPNVQLAIVSQLSYGVLSIC</sequence>
<evidence type="ECO:0000256" key="1">
    <source>
        <dbReference type="SAM" id="MobiDB-lite"/>
    </source>
</evidence>
<feature type="region of interest" description="Disordered" evidence="1">
    <location>
        <begin position="152"/>
        <end position="187"/>
    </location>
</feature>
<feature type="region of interest" description="Disordered" evidence="1">
    <location>
        <begin position="1"/>
        <end position="113"/>
    </location>
</feature>
<dbReference type="PANTHER" id="PTHR33063:SF13">
    <property type="entry name" value="OS02G0583500 PROTEIN"/>
    <property type="match status" value="1"/>
</dbReference>
<feature type="compositionally biased region" description="Polar residues" evidence="1">
    <location>
        <begin position="240"/>
        <end position="255"/>
    </location>
</feature>